<feature type="compositionally biased region" description="Low complexity" evidence="8">
    <location>
        <begin position="1002"/>
        <end position="1014"/>
    </location>
</feature>
<comment type="subcellular location">
    <subcellularLocation>
        <location evidence="2">Cytoplasm</location>
    </subcellularLocation>
    <subcellularLocation>
        <location evidence="1">Nucleus</location>
    </subcellularLocation>
</comment>
<evidence type="ECO:0000256" key="4">
    <source>
        <dbReference type="ARBA" id="ARBA00022737"/>
    </source>
</evidence>
<name>A0A8W8MDF3_MAGGI</name>
<feature type="compositionally biased region" description="Basic and acidic residues" evidence="8">
    <location>
        <begin position="731"/>
        <end position="741"/>
    </location>
</feature>
<evidence type="ECO:0000256" key="2">
    <source>
        <dbReference type="ARBA" id="ARBA00004496"/>
    </source>
</evidence>
<dbReference type="InterPro" id="IPR003604">
    <property type="entry name" value="Matrin/U1-like-C_Znf_C2H2"/>
</dbReference>
<dbReference type="GO" id="GO:0003727">
    <property type="term" value="F:single-stranded RNA binding"/>
    <property type="evidence" value="ECO:0007669"/>
    <property type="project" value="TreeGrafter"/>
</dbReference>
<dbReference type="AlphaFoldDB" id="A0A8W8MDF3"/>
<dbReference type="SMART" id="SM00355">
    <property type="entry name" value="ZnF_C2H2"/>
    <property type="match status" value="3"/>
</dbReference>
<dbReference type="PANTHER" id="PTHR45762">
    <property type="entry name" value="ZINC FINGER RNA-BINDING PROTEIN"/>
    <property type="match status" value="1"/>
</dbReference>
<dbReference type="PANTHER" id="PTHR45762:SF21">
    <property type="entry name" value="ZINC FINGER RNA-BINDING PROTEIN"/>
    <property type="match status" value="1"/>
</dbReference>
<dbReference type="Pfam" id="PF12874">
    <property type="entry name" value="zf-met"/>
    <property type="match status" value="1"/>
</dbReference>
<dbReference type="GO" id="GO:0008270">
    <property type="term" value="F:zinc ion binding"/>
    <property type="evidence" value="ECO:0007669"/>
    <property type="project" value="InterPro"/>
</dbReference>
<feature type="compositionally biased region" description="Low complexity" evidence="8">
    <location>
        <begin position="391"/>
        <end position="401"/>
    </location>
</feature>
<feature type="domain" description="C2H2-type" evidence="9">
    <location>
        <begin position="277"/>
        <end position="299"/>
    </location>
</feature>
<dbReference type="InterPro" id="IPR013087">
    <property type="entry name" value="Znf_C2H2_type"/>
</dbReference>
<dbReference type="OMA" id="ESDEAYW"/>
<evidence type="ECO:0000313" key="11">
    <source>
        <dbReference type="Proteomes" id="UP000005408"/>
    </source>
</evidence>
<dbReference type="SMART" id="SM00451">
    <property type="entry name" value="ZnF_U1"/>
    <property type="match status" value="3"/>
</dbReference>
<organism evidence="10 11">
    <name type="scientific">Magallana gigas</name>
    <name type="common">Pacific oyster</name>
    <name type="synonym">Crassostrea gigas</name>
    <dbReference type="NCBI Taxonomy" id="29159"/>
    <lineage>
        <taxon>Eukaryota</taxon>
        <taxon>Metazoa</taxon>
        <taxon>Spiralia</taxon>
        <taxon>Lophotrochozoa</taxon>
        <taxon>Mollusca</taxon>
        <taxon>Bivalvia</taxon>
        <taxon>Autobranchia</taxon>
        <taxon>Pteriomorphia</taxon>
        <taxon>Ostreida</taxon>
        <taxon>Ostreoidea</taxon>
        <taxon>Ostreidae</taxon>
        <taxon>Magallana</taxon>
    </lineage>
</organism>
<evidence type="ECO:0000256" key="3">
    <source>
        <dbReference type="ARBA" id="ARBA00022490"/>
    </source>
</evidence>
<dbReference type="EnsemblMetazoa" id="G32460.1">
    <property type="protein sequence ID" value="G32460.1:cds"/>
    <property type="gene ID" value="G32460"/>
</dbReference>
<dbReference type="GO" id="GO:0003677">
    <property type="term" value="F:DNA binding"/>
    <property type="evidence" value="ECO:0007669"/>
    <property type="project" value="UniProtKB-KW"/>
</dbReference>
<feature type="compositionally biased region" description="Polar residues" evidence="8">
    <location>
        <begin position="132"/>
        <end position="219"/>
    </location>
</feature>
<dbReference type="PROSITE" id="PS00028">
    <property type="entry name" value="ZINC_FINGER_C2H2_1"/>
    <property type="match status" value="1"/>
</dbReference>
<protein>
    <recommendedName>
        <fullName evidence="9">C2H2-type domain-containing protein</fullName>
    </recommendedName>
</protein>
<feature type="region of interest" description="Disordered" evidence="8">
    <location>
        <begin position="701"/>
        <end position="816"/>
    </location>
</feature>
<feature type="region of interest" description="Disordered" evidence="8">
    <location>
        <begin position="427"/>
        <end position="454"/>
    </location>
</feature>
<evidence type="ECO:0000256" key="8">
    <source>
        <dbReference type="SAM" id="MobiDB-lite"/>
    </source>
</evidence>
<keyword evidence="6" id="KW-0238">DNA-binding</keyword>
<dbReference type="GO" id="GO:0003725">
    <property type="term" value="F:double-stranded RNA binding"/>
    <property type="evidence" value="ECO:0007669"/>
    <property type="project" value="TreeGrafter"/>
</dbReference>
<evidence type="ECO:0000256" key="7">
    <source>
        <dbReference type="ARBA" id="ARBA00023242"/>
    </source>
</evidence>
<feature type="compositionally biased region" description="Basic and acidic residues" evidence="8">
    <location>
        <begin position="106"/>
        <end position="116"/>
    </location>
</feature>
<dbReference type="SUPFAM" id="SSF57667">
    <property type="entry name" value="beta-beta-alpha zinc fingers"/>
    <property type="match status" value="1"/>
</dbReference>
<feature type="region of interest" description="Disordered" evidence="8">
    <location>
        <begin position="832"/>
        <end position="870"/>
    </location>
</feature>
<evidence type="ECO:0000256" key="5">
    <source>
        <dbReference type="ARBA" id="ARBA00022884"/>
    </source>
</evidence>
<feature type="region of interest" description="Disordered" evidence="8">
    <location>
        <begin position="1"/>
        <end position="266"/>
    </location>
</feature>
<keyword evidence="3" id="KW-0963">Cytoplasm</keyword>
<keyword evidence="4" id="KW-0677">Repeat</keyword>
<feature type="compositionally biased region" description="Polar residues" evidence="8">
    <location>
        <begin position="764"/>
        <end position="793"/>
    </location>
</feature>
<feature type="compositionally biased region" description="Pro residues" evidence="8">
    <location>
        <begin position="1060"/>
        <end position="1080"/>
    </location>
</feature>
<feature type="compositionally biased region" description="Polar residues" evidence="8">
    <location>
        <begin position="974"/>
        <end position="996"/>
    </location>
</feature>
<feature type="region of interest" description="Disordered" evidence="8">
    <location>
        <begin position="373"/>
        <end position="414"/>
    </location>
</feature>
<dbReference type="Proteomes" id="UP000005408">
    <property type="component" value="Unassembled WGS sequence"/>
</dbReference>
<evidence type="ECO:0000256" key="1">
    <source>
        <dbReference type="ARBA" id="ARBA00004123"/>
    </source>
</evidence>
<evidence type="ECO:0000259" key="9">
    <source>
        <dbReference type="PROSITE" id="PS00028"/>
    </source>
</evidence>
<dbReference type="InterPro" id="IPR036236">
    <property type="entry name" value="Znf_C2H2_sf"/>
</dbReference>
<reference evidence="10" key="1">
    <citation type="submission" date="2022-08" db="UniProtKB">
        <authorList>
            <consortium name="EnsemblMetazoa"/>
        </authorList>
    </citation>
    <scope>IDENTIFICATION</scope>
    <source>
        <strain evidence="10">05x7-T-G4-1.051#20</strain>
    </source>
</reference>
<feature type="region of interest" description="Disordered" evidence="8">
    <location>
        <begin position="1053"/>
        <end position="1080"/>
    </location>
</feature>
<feature type="compositionally biased region" description="Polar residues" evidence="8">
    <location>
        <begin position="921"/>
        <end position="932"/>
    </location>
</feature>
<feature type="compositionally biased region" description="Gly residues" evidence="8">
    <location>
        <begin position="251"/>
        <end position="264"/>
    </location>
</feature>
<proteinExistence type="predicted"/>
<feature type="compositionally biased region" description="Polar residues" evidence="8">
    <location>
        <begin position="949"/>
        <end position="958"/>
    </location>
</feature>
<dbReference type="Gene3D" id="3.30.160.60">
    <property type="entry name" value="Classic Zinc Finger"/>
    <property type="match status" value="1"/>
</dbReference>
<dbReference type="GO" id="GO:0005737">
    <property type="term" value="C:cytoplasm"/>
    <property type="evidence" value="ECO:0007669"/>
    <property type="project" value="UniProtKB-SubCell"/>
</dbReference>
<feature type="compositionally biased region" description="Polar residues" evidence="8">
    <location>
        <begin position="835"/>
        <end position="848"/>
    </location>
</feature>
<keyword evidence="11" id="KW-1185">Reference proteome</keyword>
<evidence type="ECO:0000313" key="10">
    <source>
        <dbReference type="EnsemblMetazoa" id="G32460.1:cds"/>
    </source>
</evidence>
<accession>A0A8W8MDF3</accession>
<sequence length="1080" mass="120271">MEYRGRGRFPGHAARFQYPRPGGPALLRPRAPAVRPSRGLLAAPPRPSFEASRAPRPRQFTPRGAFNTPFRGFKATPMIPRSEVETPPTDVKGVSDGENTNSGQIKSKDTSSEKQINKPFSTLSSDKKVINKSDSNSSSQKPLIKNPDSNSGSDKQLITKPSFNPSSFYEDISNQDSNINESSNQDSFSEQTTNQNDFDFPTESANQNPYYDESANQEPFSKDVEETHQQSTQETFHSQEHVVEDENYGGNDSGGWGGQGMEEGGGVEEEEENTGFCHYCKMPFESDEAYWKHTRGLLHTQKVMEAEKDNNTSQTMDEEKDEAVTFSPASTTKMENLASERDMEYLRQVGFNPKRGVGRGINLGGYQSPAKRGNFDQGHGRGHFDQGHGRGQSQGQNFRGSFGQGRGQGHNRYGINFSDANAIELGQRGRQEQEVEGYSGYNERGGGFQDYGRREENYGQGRAYDDSNMEGGEGQDDYNFYTSNWMEPPEKIPASERDIDPDTLGKPQFPSDFYCKVCDVNCTSQKNFEMHVEGTKHRMKFFLGKGDPGAEFKEDKKKMVVCSQPSRVEHVIRKSDLPIIGLQYFTEFQKSDPSIRPTYVCNLCESKCDMNTVLSHATGFKHRMNYFKENHPDIYSHMNSNTSRKKSEQNASAEEFALDCMKRDGQGKIKVKLEIDHATETIAANLLSKSGITVDTFLEDLKNKPGPPIQEKKKQRITPDILAKQESYGGGRDRGNNKRASESPYDFPSKQPRGHRDNYGSVDDYNNQSMFDYSHNGNQRGYSGGENQFTYNQGRHGDQRGPQRVPPTQGNNTDDEDKELFNEFLEWKRQKKMGKNNQSNVQAETSQIAPPIQTEKKAPEEVPTPEASSNSAADMMFALSQTMIKTEEDAAMALQVSNALTQALLQYRLKNVPKELTAALSTAAGQTSSVQTRTKESKPGSSKGARKPPSTQSVQKTAPTPIPAPASVPYAKGISSTSPQLSKPITHSTTESSLDSRLQYMNPINPSFPNNPNPVAAPQFPGSVPNTQYPGYTFYEGQYQPQQAPEGYQWGYSAVNQGEVPPPLPPSEDLPKPPPENQTY</sequence>
<feature type="compositionally biased region" description="Low complexity" evidence="8">
    <location>
        <begin position="19"/>
        <end position="39"/>
    </location>
</feature>
<evidence type="ECO:0000256" key="6">
    <source>
        <dbReference type="ARBA" id="ARBA00023125"/>
    </source>
</evidence>
<keyword evidence="7" id="KW-0539">Nucleus</keyword>
<feature type="compositionally biased region" description="Basic and acidic residues" evidence="8">
    <location>
        <begin position="378"/>
        <end position="388"/>
    </location>
</feature>
<dbReference type="GO" id="GO:0071011">
    <property type="term" value="C:precatalytic spliceosome"/>
    <property type="evidence" value="ECO:0007669"/>
    <property type="project" value="TreeGrafter"/>
</dbReference>
<dbReference type="OrthoDB" id="5877502at2759"/>
<feature type="region of interest" description="Disordered" evidence="8">
    <location>
        <begin position="921"/>
        <end position="1024"/>
    </location>
</feature>
<keyword evidence="5" id="KW-0694">RNA-binding</keyword>